<evidence type="ECO:0000256" key="1">
    <source>
        <dbReference type="SAM" id="MobiDB-lite"/>
    </source>
</evidence>
<feature type="compositionally biased region" description="Polar residues" evidence="1">
    <location>
        <begin position="52"/>
        <end position="65"/>
    </location>
</feature>
<dbReference type="Proteomes" id="UP000327044">
    <property type="component" value="Unassembled WGS sequence"/>
</dbReference>
<feature type="compositionally biased region" description="Basic and acidic residues" evidence="1">
    <location>
        <begin position="67"/>
        <end position="77"/>
    </location>
</feature>
<name>A0A5N3ZZ85_PHOPY</name>
<comment type="caution">
    <text evidence="2">The sequence shown here is derived from an EMBL/GenBank/DDBJ whole genome shotgun (WGS) entry which is preliminary data.</text>
</comment>
<sequence length="257" mass="28591">MSAGGSKSRGNRILQLALRSNAVQSNLRENNLDTLNESSGELNNKDLPPAKSTESVQLPSLNLTTKELPDESSRDFYDNNNENLSPSESWLEDSGSEYVPSETESHTNKENLIDVDNEVHDVVETEVDGRKGSKRKSKGQADPKLWKRIKNAKLRVHGKSYTGFEKDINGKYRQTAVKSERKLGPKCSGHQAKSGKGGPRQGFKCSDVSNSQMEHVFTSFWALSSWEAKKSFVMGHVLPVTPKRRNSQRNKIKGGCL</sequence>
<dbReference type="InParanoid" id="A0A5N3ZZ85"/>
<reference evidence="2 3" key="1">
    <citation type="journal article" date="2018" name="Elife">
        <title>Firefly genomes illuminate parallel origins of bioluminescence in beetles.</title>
        <authorList>
            <person name="Fallon T.R."/>
            <person name="Lower S.E."/>
            <person name="Chang C.H."/>
            <person name="Bessho-Uehara M."/>
            <person name="Martin G.J."/>
            <person name="Bewick A.J."/>
            <person name="Behringer M."/>
            <person name="Debat H.J."/>
            <person name="Wong I."/>
            <person name="Day J.C."/>
            <person name="Suvorov A."/>
            <person name="Silva C.J."/>
            <person name="Stanger-Hall K.F."/>
            <person name="Hall D.W."/>
            <person name="Schmitz R.J."/>
            <person name="Nelson D.R."/>
            <person name="Lewis S.M."/>
            <person name="Shigenobu S."/>
            <person name="Bybee S.M."/>
            <person name="Larracuente A.M."/>
            <person name="Oba Y."/>
            <person name="Weng J.K."/>
        </authorList>
    </citation>
    <scope>NUCLEOTIDE SEQUENCE [LARGE SCALE GENOMIC DNA]</scope>
    <source>
        <strain evidence="2">1611_PpyrPB1</strain>
        <tissue evidence="2">Whole body</tissue>
    </source>
</reference>
<evidence type="ECO:0000313" key="3">
    <source>
        <dbReference type="Proteomes" id="UP000327044"/>
    </source>
</evidence>
<organism evidence="2 3">
    <name type="scientific">Photinus pyralis</name>
    <name type="common">Common eastern firefly</name>
    <name type="synonym">Lampyris pyralis</name>
    <dbReference type="NCBI Taxonomy" id="7054"/>
    <lineage>
        <taxon>Eukaryota</taxon>
        <taxon>Metazoa</taxon>
        <taxon>Ecdysozoa</taxon>
        <taxon>Arthropoda</taxon>
        <taxon>Hexapoda</taxon>
        <taxon>Insecta</taxon>
        <taxon>Pterygota</taxon>
        <taxon>Neoptera</taxon>
        <taxon>Endopterygota</taxon>
        <taxon>Coleoptera</taxon>
        <taxon>Polyphaga</taxon>
        <taxon>Elateriformia</taxon>
        <taxon>Elateroidea</taxon>
        <taxon>Lampyridae</taxon>
        <taxon>Lampyrinae</taxon>
        <taxon>Photinus</taxon>
    </lineage>
</organism>
<gene>
    <name evidence="2" type="ORF">PPYR_15245</name>
</gene>
<keyword evidence="3" id="KW-1185">Reference proteome</keyword>
<dbReference type="EMBL" id="VVIM01001386">
    <property type="protein sequence ID" value="KAB0790381.1"/>
    <property type="molecule type" value="Genomic_DNA"/>
</dbReference>
<accession>A0A5N3ZZ85</accession>
<proteinExistence type="predicted"/>
<feature type="region of interest" description="Disordered" evidence="1">
    <location>
        <begin position="179"/>
        <end position="204"/>
    </location>
</feature>
<protein>
    <submittedName>
        <fullName evidence="2">Uncharacterized protein</fullName>
    </submittedName>
</protein>
<feature type="compositionally biased region" description="Polar residues" evidence="1">
    <location>
        <begin position="78"/>
        <end position="88"/>
    </location>
</feature>
<feature type="compositionally biased region" description="Polar residues" evidence="1">
    <location>
        <begin position="28"/>
        <end position="42"/>
    </location>
</feature>
<dbReference type="AlphaFoldDB" id="A0A5N3ZZ85"/>
<feature type="region of interest" description="Disordered" evidence="1">
    <location>
        <begin position="28"/>
        <end position="111"/>
    </location>
</feature>
<evidence type="ECO:0000313" key="2">
    <source>
        <dbReference type="EMBL" id="KAB0790381.1"/>
    </source>
</evidence>